<keyword evidence="6" id="KW-0812">Transmembrane</keyword>
<keyword evidence="6" id="KW-0472">Membrane</keyword>
<dbReference type="InterPro" id="IPR031621">
    <property type="entry name" value="HisKA_7TM"/>
</dbReference>
<evidence type="ECO:0000256" key="3">
    <source>
        <dbReference type="ARBA" id="ARBA00022679"/>
    </source>
</evidence>
<proteinExistence type="predicted"/>
<dbReference type="GO" id="GO:0016301">
    <property type="term" value="F:kinase activity"/>
    <property type="evidence" value="ECO:0007669"/>
    <property type="project" value="UniProtKB-KW"/>
</dbReference>
<evidence type="ECO:0000256" key="2">
    <source>
        <dbReference type="ARBA" id="ARBA00012438"/>
    </source>
</evidence>
<name>A0ABS2MNF4_9FIRM</name>
<sequence>MSAEKLALNLYTILFFHIPAIVFVAFFTLYFAYKAPKNQTSRNFLSIMGALLIWLLAKVLKTLAPTLMLRWTFVVVQYIGVYALSFFLIRFAYFYTKNKRPPLLVTALTLGLSVLNFSLVLTNPIHMRFYRSFDLYYDKFGPLFMPTQIIQYAMILSAAVLLVAGYRQNSAPISKKFVGCCLSFFTIAPLVVNVYYILFKVVDIPWILPFAVFDVTPISISISLIFFIIPALKMRFLNLRTFANHHIYHHLSHGILSFSDDGRIHAYNDFCVRHFPDLANHKDLRVFLQTLEIEEKLIEYGHKTYSLHVDRSQKGMNHLWVHDVTCLIENQKSLEQKNQTLQLVRDHLKSHAKAKLDAELLKMKSSFAQDLHDIIGHSLTVFLASKKSLLDHTQTSDLKADLLALKGLLQTSTKAITETVVTPTNSLKTLFSTLEMPTLKVHFLSEGRPVPLPHQTVTVLHRVAQESVTNAIKHGHAQNIFFILHYHDAHVKCRIYDDGLGAKDISPNMGLHGIKSKIAALSGAVDFASDGKKGFHTDITLPI</sequence>
<feature type="transmembrane region" description="Helical" evidence="6">
    <location>
        <begin position="70"/>
        <end position="91"/>
    </location>
</feature>
<keyword evidence="4 8" id="KW-0418">Kinase</keyword>
<dbReference type="InterPro" id="IPR050482">
    <property type="entry name" value="Sensor_HK_TwoCompSys"/>
</dbReference>
<dbReference type="SUPFAM" id="SSF55874">
    <property type="entry name" value="ATPase domain of HSP90 chaperone/DNA topoisomerase II/histidine kinase"/>
    <property type="match status" value="1"/>
</dbReference>
<keyword evidence="5" id="KW-0902">Two-component regulatory system</keyword>
<feature type="transmembrane region" description="Helical" evidence="6">
    <location>
        <begin position="204"/>
        <end position="232"/>
    </location>
</feature>
<dbReference type="CDD" id="cd16917">
    <property type="entry name" value="HATPase_UhpB-NarQ-NarX-like"/>
    <property type="match status" value="1"/>
</dbReference>
<feature type="transmembrane region" description="Helical" evidence="6">
    <location>
        <begin position="44"/>
        <end position="64"/>
    </location>
</feature>
<dbReference type="Proteomes" id="UP000767854">
    <property type="component" value="Unassembled WGS sequence"/>
</dbReference>
<evidence type="ECO:0000256" key="1">
    <source>
        <dbReference type="ARBA" id="ARBA00000085"/>
    </source>
</evidence>
<dbReference type="Gene3D" id="3.30.565.10">
    <property type="entry name" value="Histidine kinase-like ATPase, C-terminal domain"/>
    <property type="match status" value="1"/>
</dbReference>
<keyword evidence="3" id="KW-0808">Transferase</keyword>
<feature type="transmembrane region" description="Helical" evidence="6">
    <location>
        <begin position="103"/>
        <end position="123"/>
    </location>
</feature>
<evidence type="ECO:0000313" key="9">
    <source>
        <dbReference type="Proteomes" id="UP000767854"/>
    </source>
</evidence>
<dbReference type="EC" id="2.7.13.3" evidence="2"/>
<dbReference type="PANTHER" id="PTHR24421:SF10">
    <property type="entry name" value="NITRATE_NITRITE SENSOR PROTEIN NARQ"/>
    <property type="match status" value="1"/>
</dbReference>
<comment type="catalytic activity">
    <reaction evidence="1">
        <text>ATP + protein L-histidine = ADP + protein N-phospho-L-histidine.</text>
        <dbReference type="EC" id="2.7.13.3"/>
    </reaction>
</comment>
<dbReference type="PANTHER" id="PTHR24421">
    <property type="entry name" value="NITRATE/NITRITE SENSOR PROTEIN NARX-RELATED"/>
    <property type="match status" value="1"/>
</dbReference>
<feature type="transmembrane region" description="Helical" evidence="6">
    <location>
        <begin position="6"/>
        <end position="32"/>
    </location>
</feature>
<evidence type="ECO:0000256" key="5">
    <source>
        <dbReference type="ARBA" id="ARBA00023012"/>
    </source>
</evidence>
<comment type="caution">
    <text evidence="8">The sequence shown here is derived from an EMBL/GenBank/DDBJ whole genome shotgun (WGS) entry which is preliminary data.</text>
</comment>
<evidence type="ECO:0000313" key="8">
    <source>
        <dbReference type="EMBL" id="MBM7560933.1"/>
    </source>
</evidence>
<feature type="transmembrane region" description="Helical" evidence="6">
    <location>
        <begin position="177"/>
        <end position="198"/>
    </location>
</feature>
<accession>A0ABS2MNF4</accession>
<keyword evidence="6" id="KW-1133">Transmembrane helix</keyword>
<organism evidence="8 9">
    <name type="scientific">Fusibacter tunisiensis</name>
    <dbReference type="NCBI Taxonomy" id="1008308"/>
    <lineage>
        <taxon>Bacteria</taxon>
        <taxon>Bacillati</taxon>
        <taxon>Bacillota</taxon>
        <taxon>Clostridia</taxon>
        <taxon>Eubacteriales</taxon>
        <taxon>Eubacteriales Family XII. Incertae Sedis</taxon>
        <taxon>Fusibacter</taxon>
    </lineage>
</organism>
<protein>
    <recommendedName>
        <fullName evidence="2">histidine kinase</fullName>
        <ecNumber evidence="2">2.7.13.3</ecNumber>
    </recommendedName>
</protein>
<keyword evidence="9" id="KW-1185">Reference proteome</keyword>
<evidence type="ECO:0000256" key="6">
    <source>
        <dbReference type="SAM" id="Phobius"/>
    </source>
</evidence>
<feature type="domain" description="Histidine kinase N-terminal 7TM region" evidence="7">
    <location>
        <begin position="21"/>
        <end position="239"/>
    </location>
</feature>
<dbReference type="InterPro" id="IPR036890">
    <property type="entry name" value="HATPase_C_sf"/>
</dbReference>
<reference evidence="8 9" key="1">
    <citation type="submission" date="2021-01" db="EMBL/GenBank/DDBJ databases">
        <title>Genomic Encyclopedia of Type Strains, Phase IV (KMG-IV): sequencing the most valuable type-strain genomes for metagenomic binning, comparative biology and taxonomic classification.</title>
        <authorList>
            <person name="Goeker M."/>
        </authorList>
    </citation>
    <scope>NUCLEOTIDE SEQUENCE [LARGE SCALE GENOMIC DNA]</scope>
    <source>
        <strain evidence="8 9">DSM 24436</strain>
    </source>
</reference>
<dbReference type="Pfam" id="PF16927">
    <property type="entry name" value="HisKA_7TM"/>
    <property type="match status" value="1"/>
</dbReference>
<evidence type="ECO:0000256" key="4">
    <source>
        <dbReference type="ARBA" id="ARBA00022777"/>
    </source>
</evidence>
<feature type="transmembrane region" description="Helical" evidence="6">
    <location>
        <begin position="143"/>
        <end position="165"/>
    </location>
</feature>
<evidence type="ECO:0000259" key="7">
    <source>
        <dbReference type="Pfam" id="PF16927"/>
    </source>
</evidence>
<dbReference type="EMBL" id="JAFBDT010000002">
    <property type="protein sequence ID" value="MBM7560933.1"/>
    <property type="molecule type" value="Genomic_DNA"/>
</dbReference>
<gene>
    <name evidence="8" type="ORF">JOC49_000447</name>
</gene>